<name>A0A091MGX6_9PASS</name>
<proteinExistence type="predicted"/>
<evidence type="ECO:0000256" key="1">
    <source>
        <dbReference type="SAM" id="Coils"/>
    </source>
</evidence>
<evidence type="ECO:0000313" key="3">
    <source>
        <dbReference type="Proteomes" id="UP000053537"/>
    </source>
</evidence>
<feature type="coiled-coil region" evidence="1">
    <location>
        <begin position="3"/>
        <end position="103"/>
    </location>
</feature>
<feature type="non-terminal residue" evidence="2">
    <location>
        <position position="140"/>
    </location>
</feature>
<keyword evidence="3" id="KW-1185">Reference proteome</keyword>
<feature type="non-terminal residue" evidence="2">
    <location>
        <position position="1"/>
    </location>
</feature>
<dbReference type="EMBL" id="KK825747">
    <property type="protein sequence ID" value="KFP72611.1"/>
    <property type="molecule type" value="Genomic_DNA"/>
</dbReference>
<keyword evidence="1" id="KW-0175">Coiled coil</keyword>
<evidence type="ECO:0000313" key="2">
    <source>
        <dbReference type="EMBL" id="KFP72611.1"/>
    </source>
</evidence>
<reference evidence="2 3" key="1">
    <citation type="submission" date="2014-04" db="EMBL/GenBank/DDBJ databases">
        <title>Genome evolution of avian class.</title>
        <authorList>
            <person name="Zhang G."/>
            <person name="Li C."/>
        </authorList>
    </citation>
    <scope>NUCLEOTIDE SEQUENCE [LARGE SCALE GENOMIC DNA]</scope>
    <source>
        <strain evidence="2">BGI_N310</strain>
    </source>
</reference>
<accession>A0A091MGX6</accession>
<gene>
    <name evidence="2" type="ORF">N310_03777</name>
</gene>
<organism evidence="2 3">
    <name type="scientific">Acanthisitta chloris</name>
    <name type="common">rifleman</name>
    <dbReference type="NCBI Taxonomy" id="57068"/>
    <lineage>
        <taxon>Eukaryota</taxon>
        <taxon>Metazoa</taxon>
        <taxon>Chordata</taxon>
        <taxon>Craniata</taxon>
        <taxon>Vertebrata</taxon>
        <taxon>Euteleostomi</taxon>
        <taxon>Archelosauria</taxon>
        <taxon>Archosauria</taxon>
        <taxon>Dinosauria</taxon>
        <taxon>Saurischia</taxon>
        <taxon>Theropoda</taxon>
        <taxon>Coelurosauria</taxon>
        <taxon>Aves</taxon>
        <taxon>Neognathae</taxon>
        <taxon>Neoaves</taxon>
        <taxon>Telluraves</taxon>
        <taxon>Australaves</taxon>
        <taxon>Passeriformes</taxon>
        <taxon>Acanthisittidae</taxon>
        <taxon>Acanthisitta</taxon>
    </lineage>
</organism>
<dbReference type="AlphaFoldDB" id="A0A091MGX6"/>
<protein>
    <submittedName>
        <fullName evidence="2">Unconventional myosin-Vb</fullName>
    </submittedName>
</protein>
<sequence>PVLRLLEEQIQNQKRDYEEELEILHNNLDEMKEEMKTQHQTYLRSLNLSTESHVANVLQQEIARLTDENLDLRELLEKFGKNEKKLKKELVIYKKKVQNLEGDSADKRNQAAIQRKEKHFQGMLEYSRDHESLLVRKLVT</sequence>
<dbReference type="Proteomes" id="UP000053537">
    <property type="component" value="Unassembled WGS sequence"/>
</dbReference>